<evidence type="ECO:0000256" key="5">
    <source>
        <dbReference type="ARBA" id="ARBA00023136"/>
    </source>
</evidence>
<dbReference type="InterPro" id="IPR050545">
    <property type="entry name" value="Mycobact_MmpL"/>
</dbReference>
<comment type="caution">
    <text evidence="10">The sequence shown here is derived from an EMBL/GenBank/DDBJ whole genome shotgun (WGS) entry which is preliminary data.</text>
</comment>
<feature type="coiled-coil region" evidence="6">
    <location>
        <begin position="130"/>
        <end position="157"/>
    </location>
</feature>
<keyword evidence="5 8" id="KW-0472">Membrane</keyword>
<feature type="transmembrane region" description="Helical" evidence="8">
    <location>
        <begin position="372"/>
        <end position="392"/>
    </location>
</feature>
<feature type="transmembrane region" description="Helical" evidence="8">
    <location>
        <begin position="792"/>
        <end position="816"/>
    </location>
</feature>
<feature type="transmembrane region" description="Helical" evidence="8">
    <location>
        <begin position="862"/>
        <end position="890"/>
    </location>
</feature>
<dbReference type="InterPro" id="IPR004869">
    <property type="entry name" value="MMPL_dom"/>
</dbReference>
<dbReference type="RefSeq" id="WP_227259683.1">
    <property type="nucleotide sequence ID" value="NZ_BAAADU010000002.1"/>
</dbReference>
<feature type="transmembrane region" description="Helical" evidence="8">
    <location>
        <begin position="398"/>
        <end position="419"/>
    </location>
</feature>
<dbReference type="SUPFAM" id="SSF82866">
    <property type="entry name" value="Multidrug efflux transporter AcrB transmembrane domain"/>
    <property type="match status" value="2"/>
</dbReference>
<dbReference type="PANTHER" id="PTHR33406:SF13">
    <property type="entry name" value="MEMBRANE PROTEIN YDFJ"/>
    <property type="match status" value="1"/>
</dbReference>
<feature type="transmembrane region" description="Helical" evidence="8">
    <location>
        <begin position="896"/>
        <end position="922"/>
    </location>
</feature>
<evidence type="ECO:0000256" key="4">
    <source>
        <dbReference type="ARBA" id="ARBA00022989"/>
    </source>
</evidence>
<dbReference type="Pfam" id="PF03176">
    <property type="entry name" value="MMPL"/>
    <property type="match status" value="2"/>
</dbReference>
<evidence type="ECO:0000313" key="10">
    <source>
        <dbReference type="EMBL" id="GAA0657612.1"/>
    </source>
</evidence>
<keyword evidence="6" id="KW-0175">Coiled coil</keyword>
<proteinExistence type="predicted"/>
<dbReference type="GO" id="GO:0005886">
    <property type="term" value="C:plasma membrane"/>
    <property type="evidence" value="ECO:0007669"/>
    <property type="project" value="UniProtKB-SubCell"/>
</dbReference>
<keyword evidence="2" id="KW-1003">Cell membrane</keyword>
<evidence type="ECO:0000256" key="7">
    <source>
        <dbReference type="SAM" id="MobiDB-lite"/>
    </source>
</evidence>
<keyword evidence="11" id="KW-1185">Reference proteome</keyword>
<dbReference type="GeneID" id="68573091"/>
<organism evidence="10 11">
    <name type="scientific">Salarchaeum japonicum</name>
    <dbReference type="NCBI Taxonomy" id="555573"/>
    <lineage>
        <taxon>Archaea</taxon>
        <taxon>Methanobacteriati</taxon>
        <taxon>Methanobacteriota</taxon>
        <taxon>Stenosarchaea group</taxon>
        <taxon>Halobacteria</taxon>
        <taxon>Halobacteriales</taxon>
        <taxon>Halobacteriaceae</taxon>
    </lineage>
</organism>
<dbReference type="AlphaFoldDB" id="A0AAV3T473"/>
<feature type="transmembrane region" description="Helical" evidence="8">
    <location>
        <begin position="473"/>
        <end position="495"/>
    </location>
</feature>
<dbReference type="InterPro" id="IPR000731">
    <property type="entry name" value="SSD"/>
</dbReference>
<sequence length="1118" mass="117986">MSAFDRLVTAVTDHSKAAIAIMVLLTVVVGAGAPMVEQSSSLSQFQSDTTESQKLDYIQNNFQTGDQNTTTVQIIMRGDDVLAKDQLVESIDLQQTLRENETIAPSLVNESPTSGVANVVAITAIRQEEAAELEQRRQTLNETAATLRGALTDLRQNPNASIEAAFSDVRASTTVDLNDTDYATFETAAQQLRNASGEQAVQEAYTLGTQGVLAADYAALQEDADALQNAGTPTLAEQRDQLESMEASEVESLVTSVLQNGNGGSGGGVLALMPTGYESGPAEATMIIVTQTTDSDTEMGSASDRLVETQTAMQDIATSRSNGNTYMVFGGGIIADEITQSMTDSVLIVGPLALIFVLITLIIAYRDLLDIALGLLGILAVLVWTFGFMGWADISFNQIFIAVPVLLIGLSIDYAIHIFMRHREEREAVEEGPRGSMRVALAGVGIALVWVTATTVIGFLSNLVSPLPPIQDFGIVSSVGITAALLVFGVLIPALKVELDEFLESRGFDRKKRAFGTGGGRLGKALTVGSTAAKKSPWLVILFAVLLSAGGAYGATQVDTSFSQTDFIAEDPPAWMEDLPEPFAPHDYTAKENLQYVNDNFLRQDSQAQILIEGEVSSDNALERLHDAQEAAGEKGVTVTLSGGEAAITSPLTVMEEVAAQNETFNETYTAADTDGNGVPDENVSGVYDALFAVAPDQAGGVIAHEGDDYEALRMVVSIQGGASGNDVTEQMRAVAAVADGGGLTATATGQSILFKIIQDQLLDTVIESLIVTLIAIVVFLMAAYRLTEGSATLGLVTLLPVVFSVAWILGTMYLAGIPFNVLTGMITSLTVGLGVAYSIHLSERYNQELERRGDAFDALAVALKGTGGALLGSAATTVGGFGVLVFAVLPPLQQFGIITGMTIIYAFLAAVLVLPSLLVVWTRYTNPLGGGEFDDGNGGSGSGSDGTGAVDVGEGATDAPTREASPRFVQPGGEATVVVHLPEVAGRAVLREDAPVDSLDHVDPDALSTTVTDGTLYAVWETEAATPARVEYTVSVPGDAQDNETVRFDGELRTARGATSVEGDGFVTVVSDVFERIVSEGEVSRQDLALAAQQLEAGALSPEQYERIHEQWLNQDE</sequence>
<comment type="subcellular location">
    <subcellularLocation>
        <location evidence="1">Cell membrane</location>
        <topology evidence="1">Multi-pass membrane protein</topology>
    </subcellularLocation>
</comment>
<dbReference type="Proteomes" id="UP001500194">
    <property type="component" value="Unassembled WGS sequence"/>
</dbReference>
<feature type="transmembrane region" description="Helical" evidence="8">
    <location>
        <begin position="822"/>
        <end position="841"/>
    </location>
</feature>
<evidence type="ECO:0000256" key="6">
    <source>
        <dbReference type="SAM" id="Coils"/>
    </source>
</evidence>
<dbReference type="PANTHER" id="PTHR33406">
    <property type="entry name" value="MEMBRANE PROTEIN MJ1562-RELATED"/>
    <property type="match status" value="1"/>
</dbReference>
<dbReference type="PROSITE" id="PS50156">
    <property type="entry name" value="SSD"/>
    <property type="match status" value="2"/>
</dbReference>
<feature type="transmembrane region" description="Helical" evidence="8">
    <location>
        <begin position="346"/>
        <end position="365"/>
    </location>
</feature>
<dbReference type="EMBL" id="BAAADU010000002">
    <property type="protein sequence ID" value="GAA0657612.1"/>
    <property type="molecule type" value="Genomic_DNA"/>
</dbReference>
<accession>A0AAV3T473</accession>
<feature type="region of interest" description="Disordered" evidence="7">
    <location>
        <begin position="932"/>
        <end position="969"/>
    </location>
</feature>
<evidence type="ECO:0000256" key="1">
    <source>
        <dbReference type="ARBA" id="ARBA00004651"/>
    </source>
</evidence>
<reference evidence="10 11" key="1">
    <citation type="journal article" date="2019" name="Int. J. Syst. Evol. Microbiol.">
        <title>The Global Catalogue of Microorganisms (GCM) 10K type strain sequencing project: providing services to taxonomists for standard genome sequencing and annotation.</title>
        <authorList>
            <consortium name="The Broad Institute Genomics Platform"/>
            <consortium name="The Broad Institute Genome Sequencing Center for Infectious Disease"/>
            <person name="Wu L."/>
            <person name="Ma J."/>
        </authorList>
    </citation>
    <scope>NUCLEOTIDE SEQUENCE [LARGE SCALE GENOMIC DNA]</scope>
    <source>
        <strain evidence="10 11">JCM 16327</strain>
    </source>
</reference>
<dbReference type="Gene3D" id="1.20.1640.10">
    <property type="entry name" value="Multidrug efflux transporter AcrB transmembrane domain"/>
    <property type="match status" value="2"/>
</dbReference>
<feature type="domain" description="SSD" evidence="9">
    <location>
        <begin position="374"/>
        <end position="498"/>
    </location>
</feature>
<feature type="compositionally biased region" description="Gly residues" evidence="7">
    <location>
        <begin position="932"/>
        <end position="947"/>
    </location>
</feature>
<evidence type="ECO:0000256" key="2">
    <source>
        <dbReference type="ARBA" id="ARBA00022475"/>
    </source>
</evidence>
<evidence type="ECO:0000259" key="9">
    <source>
        <dbReference type="PROSITE" id="PS50156"/>
    </source>
</evidence>
<gene>
    <name evidence="10" type="ORF">GCM10009019_22280</name>
</gene>
<protein>
    <recommendedName>
        <fullName evidence="9">SSD domain-containing protein</fullName>
    </recommendedName>
</protein>
<evidence type="ECO:0000313" key="11">
    <source>
        <dbReference type="Proteomes" id="UP001500194"/>
    </source>
</evidence>
<keyword evidence="4 8" id="KW-1133">Transmembrane helix</keyword>
<evidence type="ECO:0000256" key="8">
    <source>
        <dbReference type="SAM" id="Phobius"/>
    </source>
</evidence>
<feature type="transmembrane region" description="Helical" evidence="8">
    <location>
        <begin position="538"/>
        <end position="555"/>
    </location>
</feature>
<feature type="transmembrane region" description="Helical" evidence="8">
    <location>
        <begin position="766"/>
        <end position="785"/>
    </location>
</feature>
<name>A0AAV3T473_9EURY</name>
<feature type="transmembrane region" description="Helical" evidence="8">
    <location>
        <begin position="439"/>
        <end position="461"/>
    </location>
</feature>
<feature type="domain" description="SSD" evidence="9">
    <location>
        <begin position="763"/>
        <end position="921"/>
    </location>
</feature>
<evidence type="ECO:0000256" key="3">
    <source>
        <dbReference type="ARBA" id="ARBA00022692"/>
    </source>
</evidence>
<keyword evidence="3 8" id="KW-0812">Transmembrane</keyword>